<name>A0ABY2SLA5_9HYPH</name>
<dbReference type="PANTHER" id="PTHR46889">
    <property type="entry name" value="TRANSPOSASE INSF FOR INSERTION SEQUENCE IS3B-RELATED"/>
    <property type="match status" value="1"/>
</dbReference>
<proteinExistence type="predicted"/>
<dbReference type="EMBL" id="SZPQ01000023">
    <property type="protein sequence ID" value="TKI05047.1"/>
    <property type="molecule type" value="Genomic_DNA"/>
</dbReference>
<dbReference type="Gene3D" id="3.30.420.10">
    <property type="entry name" value="Ribonuclease H-like superfamily/Ribonuclease H"/>
    <property type="match status" value="1"/>
</dbReference>
<dbReference type="InterPro" id="IPR050900">
    <property type="entry name" value="Transposase_IS3/IS150/IS904"/>
</dbReference>
<dbReference type="PANTHER" id="PTHR46889:SF4">
    <property type="entry name" value="TRANSPOSASE INSO FOR INSERTION SEQUENCE ELEMENT IS911B-RELATED"/>
    <property type="match status" value="1"/>
</dbReference>
<dbReference type="InterPro" id="IPR036397">
    <property type="entry name" value="RNaseH_sf"/>
</dbReference>
<sequence length="212" mass="23979">MWLSANAPVSSGSWTFCSSCAVKSVSSPFSRKIVGYEVHKEENGEQAATLLYRTVLREQCYRHPLVLHADNGASMKSQTLKAKLEELGIMGSHSRPRVSNDNPYVESLFRTLKYIPSWPSSGAKDLDDARRWVEGFSRGYNEKHRHGAIGYVTPAQRHQGKDVNLPAKRKALYESARKARPERWSMSCRQWQRVEVVMLNPDKPETGLKSTA</sequence>
<gene>
    <name evidence="2" type="ORF">FCN80_16090</name>
</gene>
<evidence type="ECO:0000313" key="3">
    <source>
        <dbReference type="Proteomes" id="UP000305202"/>
    </source>
</evidence>
<keyword evidence="3" id="KW-1185">Reference proteome</keyword>
<evidence type="ECO:0000313" key="2">
    <source>
        <dbReference type="EMBL" id="TKI05047.1"/>
    </source>
</evidence>
<dbReference type="Proteomes" id="UP000305202">
    <property type="component" value="Unassembled WGS sequence"/>
</dbReference>
<dbReference type="InterPro" id="IPR012337">
    <property type="entry name" value="RNaseH-like_sf"/>
</dbReference>
<comment type="caution">
    <text evidence="2">The sequence shown here is derived from an EMBL/GenBank/DDBJ whole genome shotgun (WGS) entry which is preliminary data.</text>
</comment>
<evidence type="ECO:0000259" key="1">
    <source>
        <dbReference type="PROSITE" id="PS50994"/>
    </source>
</evidence>
<protein>
    <submittedName>
        <fullName evidence="2">Transposase family protein</fullName>
    </submittedName>
</protein>
<dbReference type="PROSITE" id="PS50994">
    <property type="entry name" value="INTEGRASE"/>
    <property type="match status" value="1"/>
</dbReference>
<reference evidence="2 3" key="1">
    <citation type="submission" date="2019-04" db="EMBL/GenBank/DDBJ databases">
        <authorList>
            <person name="Li M."/>
            <person name="Gao C."/>
        </authorList>
    </citation>
    <scope>NUCLEOTIDE SEQUENCE [LARGE SCALE GENOMIC DNA]</scope>
    <source>
        <strain evidence="2 3">BGMRC 2031</strain>
    </source>
</reference>
<organism evidence="2 3">
    <name type="scientific">Martelella alba</name>
    <dbReference type="NCBI Taxonomy" id="2590451"/>
    <lineage>
        <taxon>Bacteria</taxon>
        <taxon>Pseudomonadati</taxon>
        <taxon>Pseudomonadota</taxon>
        <taxon>Alphaproteobacteria</taxon>
        <taxon>Hyphomicrobiales</taxon>
        <taxon>Aurantimonadaceae</taxon>
        <taxon>Martelella</taxon>
    </lineage>
</organism>
<feature type="domain" description="Integrase catalytic" evidence="1">
    <location>
        <begin position="1"/>
        <end position="162"/>
    </location>
</feature>
<dbReference type="Pfam" id="PF13683">
    <property type="entry name" value="rve_3"/>
    <property type="match status" value="1"/>
</dbReference>
<dbReference type="SUPFAM" id="SSF53098">
    <property type="entry name" value="Ribonuclease H-like"/>
    <property type="match status" value="1"/>
</dbReference>
<dbReference type="InterPro" id="IPR001584">
    <property type="entry name" value="Integrase_cat-core"/>
</dbReference>
<dbReference type="RefSeq" id="WP_136991188.1">
    <property type="nucleotide sequence ID" value="NZ_SZPQ01000023.1"/>
</dbReference>
<accession>A0ABY2SLA5</accession>